<feature type="transmembrane region" description="Helical" evidence="2">
    <location>
        <begin position="71"/>
        <end position="93"/>
    </location>
</feature>
<evidence type="ECO:0000256" key="2">
    <source>
        <dbReference type="SAM" id="Phobius"/>
    </source>
</evidence>
<dbReference type="Proteomes" id="UP000283269">
    <property type="component" value="Unassembled WGS sequence"/>
</dbReference>
<feature type="region of interest" description="Disordered" evidence="1">
    <location>
        <begin position="109"/>
        <end position="158"/>
    </location>
</feature>
<keyword evidence="2" id="KW-0472">Membrane</keyword>
<feature type="transmembrane region" description="Helical" evidence="2">
    <location>
        <begin position="6"/>
        <end position="24"/>
    </location>
</feature>
<evidence type="ECO:0000313" key="3">
    <source>
        <dbReference type="EMBL" id="PPQ78821.1"/>
    </source>
</evidence>
<dbReference type="OrthoDB" id="3267855at2759"/>
<protein>
    <submittedName>
        <fullName evidence="3">Uncharacterized protein</fullName>
    </submittedName>
</protein>
<dbReference type="EMBL" id="NHYD01003406">
    <property type="protein sequence ID" value="PPQ78821.1"/>
    <property type="molecule type" value="Genomic_DNA"/>
</dbReference>
<comment type="caution">
    <text evidence="3">The sequence shown here is derived from an EMBL/GenBank/DDBJ whole genome shotgun (WGS) entry which is preliminary data.</text>
</comment>
<organism evidence="3 4">
    <name type="scientific">Psilocybe cyanescens</name>
    <dbReference type="NCBI Taxonomy" id="93625"/>
    <lineage>
        <taxon>Eukaryota</taxon>
        <taxon>Fungi</taxon>
        <taxon>Dikarya</taxon>
        <taxon>Basidiomycota</taxon>
        <taxon>Agaricomycotina</taxon>
        <taxon>Agaricomycetes</taxon>
        <taxon>Agaricomycetidae</taxon>
        <taxon>Agaricales</taxon>
        <taxon>Agaricineae</taxon>
        <taxon>Strophariaceae</taxon>
        <taxon>Psilocybe</taxon>
    </lineage>
</organism>
<keyword evidence="2" id="KW-1133">Transmembrane helix</keyword>
<evidence type="ECO:0000256" key="1">
    <source>
        <dbReference type="SAM" id="MobiDB-lite"/>
    </source>
</evidence>
<name>A0A409WK24_PSICY</name>
<feature type="compositionally biased region" description="Acidic residues" evidence="1">
    <location>
        <begin position="124"/>
        <end position="136"/>
    </location>
</feature>
<evidence type="ECO:0000313" key="4">
    <source>
        <dbReference type="Proteomes" id="UP000283269"/>
    </source>
</evidence>
<sequence>MAISIVVYEVLAAIFTTFRGWQALRIRVDLTSGMNRLQYLVVQQGILYFCFVSIFTMSTLIMLHIAPSGSFLQRLFNGLTLPISGIMTARFILHLREWDHKVTTASEGSVMEPIEFQQPSPESEGSEQDHEDESEYVNEREREHERSRSRSGSGSIIDEFGRCPVRQARIERKLSIQNDIEEV</sequence>
<gene>
    <name evidence="3" type="ORF">CVT25_010690</name>
</gene>
<accession>A0A409WK24</accession>
<keyword evidence="2" id="KW-0812">Transmembrane</keyword>
<feature type="transmembrane region" description="Helical" evidence="2">
    <location>
        <begin position="45"/>
        <end position="65"/>
    </location>
</feature>
<proteinExistence type="predicted"/>
<reference evidence="3 4" key="1">
    <citation type="journal article" date="2018" name="Evol. Lett.">
        <title>Horizontal gene cluster transfer increased hallucinogenic mushroom diversity.</title>
        <authorList>
            <person name="Reynolds H.T."/>
            <person name="Vijayakumar V."/>
            <person name="Gluck-Thaler E."/>
            <person name="Korotkin H.B."/>
            <person name="Matheny P.B."/>
            <person name="Slot J.C."/>
        </authorList>
    </citation>
    <scope>NUCLEOTIDE SEQUENCE [LARGE SCALE GENOMIC DNA]</scope>
    <source>
        <strain evidence="3 4">2631</strain>
    </source>
</reference>
<keyword evidence="4" id="KW-1185">Reference proteome</keyword>
<dbReference type="AlphaFoldDB" id="A0A409WK24"/>
<feature type="compositionally biased region" description="Basic and acidic residues" evidence="1">
    <location>
        <begin position="137"/>
        <end position="148"/>
    </location>
</feature>
<dbReference type="InParanoid" id="A0A409WK24"/>